<gene>
    <name evidence="1" type="ORF">ACFQ5D_09465</name>
</gene>
<dbReference type="Gene3D" id="3.30.420.10">
    <property type="entry name" value="Ribonuclease H-like superfamily/Ribonuclease H"/>
    <property type="match status" value="1"/>
</dbReference>
<evidence type="ECO:0000313" key="1">
    <source>
        <dbReference type="EMBL" id="MFD1461644.1"/>
    </source>
</evidence>
<organism evidence="1 2">
    <name type="scientific">Paenibacillus farraposensis</name>
    <dbReference type="NCBI Taxonomy" id="2807095"/>
    <lineage>
        <taxon>Bacteria</taxon>
        <taxon>Bacillati</taxon>
        <taxon>Bacillota</taxon>
        <taxon>Bacilli</taxon>
        <taxon>Bacillales</taxon>
        <taxon>Paenibacillaceae</taxon>
        <taxon>Paenibacillus</taxon>
    </lineage>
</organism>
<name>A0ABW4DDA7_9BACL</name>
<sequence length="198" mass="21629">MTLLEIDPAMRFVGIDPATTTGVVALDIEGNVLVEKLLRGKGRDVPGGITPEQKVSLENQLFQLLQPGDVIVKEGIANRTPKLITTSKIHGALEGMITRKKLSFDEAAPNAVKKFVAVTGWKGQQGSKERLKGTKEKKAAMAAAALKHFNYSNPSNDIVDAYIIARISLNLYLARESKPMLDTFPYQIEVIESILNKA</sequence>
<keyword evidence="2" id="KW-1185">Reference proteome</keyword>
<dbReference type="InterPro" id="IPR036397">
    <property type="entry name" value="RNaseH_sf"/>
</dbReference>
<reference evidence="2" key="1">
    <citation type="journal article" date="2019" name="Int. J. Syst. Evol. Microbiol.">
        <title>The Global Catalogue of Microorganisms (GCM) 10K type strain sequencing project: providing services to taxonomists for standard genome sequencing and annotation.</title>
        <authorList>
            <consortium name="The Broad Institute Genomics Platform"/>
            <consortium name="The Broad Institute Genome Sequencing Center for Infectious Disease"/>
            <person name="Wu L."/>
            <person name="Ma J."/>
        </authorList>
    </citation>
    <scope>NUCLEOTIDE SEQUENCE [LARGE SCALE GENOMIC DNA]</scope>
    <source>
        <strain evidence="2">CCM 9147</strain>
    </source>
</reference>
<accession>A0ABW4DDA7</accession>
<proteinExistence type="predicted"/>
<protein>
    <submittedName>
        <fullName evidence="1">Uncharacterized protein</fullName>
    </submittedName>
</protein>
<dbReference type="SUPFAM" id="SSF53098">
    <property type="entry name" value="Ribonuclease H-like"/>
    <property type="match status" value="1"/>
</dbReference>
<comment type="caution">
    <text evidence="1">The sequence shown here is derived from an EMBL/GenBank/DDBJ whole genome shotgun (WGS) entry which is preliminary data.</text>
</comment>
<evidence type="ECO:0000313" key="2">
    <source>
        <dbReference type="Proteomes" id="UP001597340"/>
    </source>
</evidence>
<dbReference type="RefSeq" id="WP_229524398.1">
    <property type="nucleotide sequence ID" value="NZ_JAFFQR010000064.1"/>
</dbReference>
<dbReference type="Proteomes" id="UP001597340">
    <property type="component" value="Unassembled WGS sequence"/>
</dbReference>
<dbReference type="EMBL" id="JBHTNZ010000009">
    <property type="protein sequence ID" value="MFD1461644.1"/>
    <property type="molecule type" value="Genomic_DNA"/>
</dbReference>
<dbReference type="InterPro" id="IPR012337">
    <property type="entry name" value="RNaseH-like_sf"/>
</dbReference>